<evidence type="ECO:0000256" key="6">
    <source>
        <dbReference type="ARBA" id="ARBA00034617"/>
    </source>
</evidence>
<keyword evidence="4" id="KW-0238">DNA-binding</keyword>
<reference evidence="11" key="1">
    <citation type="submission" date="2025-08" db="UniProtKB">
        <authorList>
            <consortium name="Ensembl"/>
        </authorList>
    </citation>
    <scope>IDENTIFICATION</scope>
</reference>
<organism evidence="11 12">
    <name type="scientific">Neogobius melanostomus</name>
    <name type="common">round goby</name>
    <dbReference type="NCBI Taxonomy" id="47308"/>
    <lineage>
        <taxon>Eukaryota</taxon>
        <taxon>Metazoa</taxon>
        <taxon>Chordata</taxon>
        <taxon>Craniata</taxon>
        <taxon>Vertebrata</taxon>
        <taxon>Euteleostomi</taxon>
        <taxon>Actinopterygii</taxon>
        <taxon>Neopterygii</taxon>
        <taxon>Teleostei</taxon>
        <taxon>Neoteleostei</taxon>
        <taxon>Acanthomorphata</taxon>
        <taxon>Gobiaria</taxon>
        <taxon>Gobiiformes</taxon>
        <taxon>Gobioidei</taxon>
        <taxon>Gobiidae</taxon>
        <taxon>Benthophilinae</taxon>
        <taxon>Neogobiini</taxon>
        <taxon>Neogobius</taxon>
    </lineage>
</organism>
<evidence type="ECO:0000313" key="11">
    <source>
        <dbReference type="Ensembl" id="ENSNMLP00000035522.1"/>
    </source>
</evidence>
<keyword evidence="5" id="KW-0413">Isomerase</keyword>
<dbReference type="GO" id="GO:0005737">
    <property type="term" value="C:cytoplasm"/>
    <property type="evidence" value="ECO:0007669"/>
    <property type="project" value="TreeGrafter"/>
</dbReference>
<proteinExistence type="inferred from homology"/>
<reference evidence="11" key="2">
    <citation type="submission" date="2025-09" db="UniProtKB">
        <authorList>
            <consortium name="Ensembl"/>
        </authorList>
    </citation>
    <scope>IDENTIFICATION</scope>
</reference>
<dbReference type="PROSITE" id="PS51192">
    <property type="entry name" value="HELICASE_ATP_BIND_1"/>
    <property type="match status" value="1"/>
</dbReference>
<keyword evidence="3" id="KW-0067">ATP-binding</keyword>
<dbReference type="Ensembl" id="ENSNMLT00000039569.1">
    <property type="protein sequence ID" value="ENSNMLP00000035522.1"/>
    <property type="gene ID" value="ENSNMLG00000022063.1"/>
</dbReference>
<dbReference type="GO" id="GO:0005524">
    <property type="term" value="F:ATP binding"/>
    <property type="evidence" value="ECO:0007669"/>
    <property type="project" value="UniProtKB-KW"/>
</dbReference>
<dbReference type="EC" id="5.6.2.4" evidence="7"/>
<name>A0A8C6WVR4_9GOBI</name>
<dbReference type="SUPFAM" id="SSF52540">
    <property type="entry name" value="P-loop containing nucleoside triphosphate hydrolases"/>
    <property type="match status" value="1"/>
</dbReference>
<dbReference type="GO" id="GO:0003677">
    <property type="term" value="F:DNA binding"/>
    <property type="evidence" value="ECO:0007669"/>
    <property type="project" value="UniProtKB-KW"/>
</dbReference>
<evidence type="ECO:0000256" key="5">
    <source>
        <dbReference type="ARBA" id="ARBA00023235"/>
    </source>
</evidence>
<comment type="catalytic activity">
    <reaction evidence="6">
        <text>Couples ATP hydrolysis with the unwinding of duplex DNA by translocating in the 3'-5' direction.</text>
        <dbReference type="EC" id="5.6.2.4"/>
    </reaction>
</comment>
<dbReference type="SMART" id="SM00487">
    <property type="entry name" value="DEXDc"/>
    <property type="match status" value="1"/>
</dbReference>
<evidence type="ECO:0000256" key="2">
    <source>
        <dbReference type="ARBA" id="ARBA00022741"/>
    </source>
</evidence>
<protein>
    <recommendedName>
        <fullName evidence="7">DNA 3'-5' helicase</fullName>
        <ecNumber evidence="7">5.6.2.4</ecNumber>
    </recommendedName>
    <alternativeName>
        <fullName evidence="8">DNA 3'-5' helicase Q1</fullName>
    </alternativeName>
</protein>
<dbReference type="GO" id="GO:0009378">
    <property type="term" value="F:four-way junction helicase activity"/>
    <property type="evidence" value="ECO:0007669"/>
    <property type="project" value="TreeGrafter"/>
</dbReference>
<evidence type="ECO:0000256" key="1">
    <source>
        <dbReference type="ARBA" id="ARBA00005446"/>
    </source>
</evidence>
<evidence type="ECO:0000259" key="10">
    <source>
        <dbReference type="PROSITE" id="PS51194"/>
    </source>
</evidence>
<accession>A0A8C6WVR4</accession>
<dbReference type="Pfam" id="PF00271">
    <property type="entry name" value="Helicase_C"/>
    <property type="match status" value="1"/>
</dbReference>
<dbReference type="GO" id="GO:0043138">
    <property type="term" value="F:3'-5' DNA helicase activity"/>
    <property type="evidence" value="ECO:0007669"/>
    <property type="project" value="UniProtKB-EC"/>
</dbReference>
<dbReference type="Pfam" id="PF00270">
    <property type="entry name" value="DEAD"/>
    <property type="match status" value="1"/>
</dbReference>
<dbReference type="InterPro" id="IPR014001">
    <property type="entry name" value="Helicase_ATP-bd"/>
</dbReference>
<evidence type="ECO:0000256" key="7">
    <source>
        <dbReference type="ARBA" id="ARBA00034808"/>
    </source>
</evidence>
<dbReference type="PANTHER" id="PTHR13710">
    <property type="entry name" value="DNA HELICASE RECQ FAMILY MEMBER"/>
    <property type="match status" value="1"/>
</dbReference>
<evidence type="ECO:0000313" key="12">
    <source>
        <dbReference type="Proteomes" id="UP000694523"/>
    </source>
</evidence>
<dbReference type="GO" id="GO:0005694">
    <property type="term" value="C:chromosome"/>
    <property type="evidence" value="ECO:0007669"/>
    <property type="project" value="TreeGrafter"/>
</dbReference>
<dbReference type="PROSITE" id="PS51194">
    <property type="entry name" value="HELICASE_CTER"/>
    <property type="match status" value="1"/>
</dbReference>
<evidence type="ECO:0000256" key="8">
    <source>
        <dbReference type="ARBA" id="ARBA00044566"/>
    </source>
</evidence>
<evidence type="ECO:0000256" key="4">
    <source>
        <dbReference type="ARBA" id="ARBA00023125"/>
    </source>
</evidence>
<dbReference type="InterPro" id="IPR011545">
    <property type="entry name" value="DEAD/DEAH_box_helicase_dom"/>
</dbReference>
<dbReference type="Gene3D" id="3.40.50.300">
    <property type="entry name" value="P-loop containing nucleotide triphosphate hydrolases"/>
    <property type="match status" value="2"/>
</dbReference>
<evidence type="ECO:0000259" key="9">
    <source>
        <dbReference type="PROSITE" id="PS51192"/>
    </source>
</evidence>
<dbReference type="AlphaFoldDB" id="A0A8C6WVR4"/>
<keyword evidence="2" id="KW-0547">Nucleotide-binding</keyword>
<sequence>MQATTAEERFTAALSYVVNNLNISLKPQQEDALKALVLHKRDVCAVLPTGFGKSLIYQLAPLVAKRMDLSSNPVVVVVSPLIALMEQQVKEADKLGVTAMQLGVHTMAEIVSSAPQIIFGSPESWLLNKNWRHLLSTLNDVVGIVVDEVHLTYKWGLDEQGKSAFRESFARLSELRSIVKTSTPVLALTASADLESVSMVKRLLLLDNAATITESPNRRNIRLGLKHISGDSLDCLDWIVNVVKLKGLSMSPVIIYGRTLKNVARLFSYLKAELGECAWVGKDPERKAENLLIGMFHSKTLEDNKKRVISSLSGEGNCRVVVATTALGMGLNFPKISHVVLYGVPNDLEGIVQEIGRAGRDGSHSHAVVYSVKQHTKVDEKVKLLLNMPTNVCIRTCLFSHFELSPSAVEPGHQCCTYCHLRCQCQPEGCKEPIPEYELDPKNSSGPCACREVTEDDKVLLTDLLHQYQSSLLHDSTSLYTSEEACTGFSLELIDEVLQHSAKIFDLKYITTNLPVFNIRHAQNILHIFEEVFGDIDDCPSILPPESISQPDINYTGYFDKTEEEEASSLGSLESGVSQLRTLSFTAHINSITRIAYFHLRNIRRLRPSLSPHTTAILVHSLVTSRLDYCNSLLFGLPQKTLHKLQLVQNAAARIITHTPSINHITPVLQQLHWLPITHRIQYKILLLTFKAIHRLAPPYLTDLLHVSTPARSLRSSSSLRLTVPPPAHLVTMGSRAFSRSAPQLWNTL</sequence>
<feature type="domain" description="Helicase ATP-binding" evidence="9">
    <location>
        <begin position="34"/>
        <end position="210"/>
    </location>
</feature>
<dbReference type="InterPro" id="IPR027417">
    <property type="entry name" value="P-loop_NTPase"/>
</dbReference>
<dbReference type="PANTHER" id="PTHR13710:SF105">
    <property type="entry name" value="ATP-DEPENDENT DNA HELICASE Q1"/>
    <property type="match status" value="1"/>
</dbReference>
<comment type="similarity">
    <text evidence="1">Belongs to the helicase family. RecQ subfamily.</text>
</comment>
<evidence type="ECO:0000256" key="3">
    <source>
        <dbReference type="ARBA" id="ARBA00022840"/>
    </source>
</evidence>
<dbReference type="InterPro" id="IPR001650">
    <property type="entry name" value="Helicase_C-like"/>
</dbReference>
<feature type="domain" description="Helicase C-terminal" evidence="10">
    <location>
        <begin position="244"/>
        <end position="410"/>
    </location>
</feature>
<dbReference type="Proteomes" id="UP000694523">
    <property type="component" value="Unplaced"/>
</dbReference>
<keyword evidence="12" id="KW-1185">Reference proteome</keyword>
<dbReference type="SMART" id="SM00490">
    <property type="entry name" value="HELICc"/>
    <property type="match status" value="1"/>
</dbReference>
<dbReference type="GO" id="GO:0000724">
    <property type="term" value="P:double-strand break repair via homologous recombination"/>
    <property type="evidence" value="ECO:0007669"/>
    <property type="project" value="TreeGrafter"/>
</dbReference>